<evidence type="ECO:0000313" key="12">
    <source>
        <dbReference type="EMBL" id="CDK25477.1"/>
    </source>
</evidence>
<dbReference type="Pfam" id="PF00400">
    <property type="entry name" value="WD40"/>
    <property type="match status" value="3"/>
</dbReference>
<feature type="repeat" description="WD" evidence="11">
    <location>
        <begin position="277"/>
        <end position="319"/>
    </location>
</feature>
<dbReference type="GO" id="GO:0005782">
    <property type="term" value="C:peroxisomal matrix"/>
    <property type="evidence" value="ECO:0007669"/>
    <property type="project" value="UniProtKB-SubCell"/>
</dbReference>
<dbReference type="OrthoDB" id="273771at2759"/>
<dbReference type="InterPro" id="IPR044536">
    <property type="entry name" value="PEX7"/>
</dbReference>
<keyword evidence="6" id="KW-0677">Repeat</keyword>
<dbReference type="SMART" id="SM00320">
    <property type="entry name" value="WD40"/>
    <property type="match status" value="6"/>
</dbReference>
<dbReference type="GO" id="GO:0005829">
    <property type="term" value="C:cytosol"/>
    <property type="evidence" value="ECO:0007669"/>
    <property type="project" value="UniProtKB-SubCell"/>
</dbReference>
<evidence type="ECO:0000313" key="13">
    <source>
        <dbReference type="Proteomes" id="UP000019384"/>
    </source>
</evidence>
<dbReference type="RefSeq" id="XP_022457489.1">
    <property type="nucleotide sequence ID" value="XM_022603626.1"/>
</dbReference>
<dbReference type="GO" id="GO:0005053">
    <property type="term" value="F:peroxisome matrix targeting signal-2 binding"/>
    <property type="evidence" value="ECO:0007669"/>
    <property type="project" value="InterPro"/>
</dbReference>
<dbReference type="GO" id="GO:0016558">
    <property type="term" value="P:protein import into peroxisome matrix"/>
    <property type="evidence" value="ECO:0007669"/>
    <property type="project" value="InterPro"/>
</dbReference>
<evidence type="ECO:0000256" key="1">
    <source>
        <dbReference type="ARBA" id="ARBA00004253"/>
    </source>
</evidence>
<dbReference type="PANTHER" id="PTHR46027:SF1">
    <property type="entry name" value="PEROXISOMAL TARGETING SIGNAL 2 RECEPTOR"/>
    <property type="match status" value="1"/>
</dbReference>
<dbReference type="InterPro" id="IPR020472">
    <property type="entry name" value="WD40_PAC1"/>
</dbReference>
<accession>W6ML16</accession>
<reference evidence="12" key="2">
    <citation type="submission" date="2014-02" db="EMBL/GenBank/DDBJ databases">
        <title>Complete DNA sequence of /Kuraishia capsulata/ illustrates novel genomic features among budding yeasts (/Saccharomycotina/).</title>
        <authorList>
            <person name="Morales L."/>
            <person name="Noel B."/>
            <person name="Porcel B."/>
            <person name="Marcet-Houben M."/>
            <person name="Hullo M-F."/>
            <person name="Sacerdot C."/>
            <person name="Tekaia F."/>
            <person name="Leh-Louis V."/>
            <person name="Despons L."/>
            <person name="Khanna V."/>
            <person name="Aury J-M."/>
            <person name="Barbe V."/>
            <person name="Couloux A."/>
            <person name="Labadie K."/>
            <person name="Pelletier E."/>
            <person name="Souciet J-L."/>
            <person name="Boekhout T."/>
            <person name="Gabaldon T."/>
            <person name="Wincker P."/>
            <person name="Dujon B."/>
        </authorList>
    </citation>
    <scope>NUCLEOTIDE SEQUENCE</scope>
    <source>
        <strain evidence="12">CBS 1993</strain>
    </source>
</reference>
<name>W6ML16_9ASCO</name>
<gene>
    <name evidence="12" type="ORF">KUCA_T00001447001</name>
</gene>
<evidence type="ECO:0000256" key="11">
    <source>
        <dbReference type="PROSITE-ProRule" id="PRU00221"/>
    </source>
</evidence>
<reference evidence="12" key="1">
    <citation type="submission" date="2013-12" db="EMBL/GenBank/DDBJ databases">
        <authorList>
            <person name="Genoscope - CEA"/>
        </authorList>
    </citation>
    <scope>NUCLEOTIDE SEQUENCE</scope>
    <source>
        <strain evidence="12">CBS 1993</strain>
    </source>
</reference>
<keyword evidence="13" id="KW-1185">Reference proteome</keyword>
<feature type="repeat" description="WD" evidence="11">
    <location>
        <begin position="100"/>
        <end position="142"/>
    </location>
</feature>
<protein>
    <recommendedName>
        <fullName evidence="10">Peroxin-7</fullName>
    </recommendedName>
</protein>
<evidence type="ECO:0000256" key="4">
    <source>
        <dbReference type="ARBA" id="ARBA00022490"/>
    </source>
</evidence>
<dbReference type="PROSITE" id="PS50082">
    <property type="entry name" value="WD_REPEATS_2"/>
    <property type="match status" value="3"/>
</dbReference>
<organism evidence="12 13">
    <name type="scientific">Kuraishia capsulata CBS 1993</name>
    <dbReference type="NCBI Taxonomy" id="1382522"/>
    <lineage>
        <taxon>Eukaryota</taxon>
        <taxon>Fungi</taxon>
        <taxon>Dikarya</taxon>
        <taxon>Ascomycota</taxon>
        <taxon>Saccharomycotina</taxon>
        <taxon>Pichiomycetes</taxon>
        <taxon>Pichiales</taxon>
        <taxon>Pichiaceae</taxon>
        <taxon>Kuraishia</taxon>
    </lineage>
</organism>
<sequence length="372" mass="41357">MLSFRTTGYNGYGVRYSPFYDNKVAVATSANYGLVGNGRLYLLSINDDGSITQDNIFDTQDGLFSVAWSESHENQVLTSSGDGSISLFDITLSKFPVMNFKAHQREVFSVNWNLVEKHSFCSASWDGTVRVWSPMNSDPLLTLTSAKDHSVIASAPGSKMAPPLSAKPSLENTTNDCVYNAVFSPHDANVIISCNSASHLQIWDIRSPQPLQMDFIAHGGLETLSCDFNKYRTSVIATASVDKTIKVWDLRTISGVAHAGSPLQPHHNVGPTPLNRFIGHDFAIRNIAWSPHSGDKLLSCSYDMTCRVWNDQTDDKARFLNKTNHGQACVNVFGRHREFVVGCDWSLWGEPGWVASTGWDEMVYIWDAKRKY</sequence>
<dbReference type="InterPro" id="IPR036322">
    <property type="entry name" value="WD40_repeat_dom_sf"/>
</dbReference>
<comment type="subcellular location">
    <subcellularLocation>
        <location evidence="2">Cytoplasm</location>
        <location evidence="2">Cytosol</location>
    </subcellularLocation>
    <subcellularLocation>
        <location evidence="1">Peroxisome matrix</location>
    </subcellularLocation>
</comment>
<evidence type="ECO:0000256" key="7">
    <source>
        <dbReference type="ARBA" id="ARBA00022927"/>
    </source>
</evidence>
<dbReference type="PROSITE" id="PS50294">
    <property type="entry name" value="WD_REPEATS_REGION"/>
    <property type="match status" value="1"/>
</dbReference>
<feature type="repeat" description="WD" evidence="11">
    <location>
        <begin position="236"/>
        <end position="252"/>
    </location>
</feature>
<keyword evidence="4" id="KW-0963">Cytoplasm</keyword>
<dbReference type="PROSITE" id="PS00678">
    <property type="entry name" value="WD_REPEATS_1"/>
    <property type="match status" value="2"/>
</dbReference>
<keyword evidence="7" id="KW-0653">Protein transport</keyword>
<dbReference type="EMBL" id="HG793126">
    <property type="protein sequence ID" value="CDK25477.1"/>
    <property type="molecule type" value="Genomic_DNA"/>
</dbReference>
<evidence type="ECO:0000256" key="8">
    <source>
        <dbReference type="ARBA" id="ARBA00023140"/>
    </source>
</evidence>
<dbReference type="Proteomes" id="UP000019384">
    <property type="component" value="Unassembled WGS sequence"/>
</dbReference>
<dbReference type="GeneID" id="34518877"/>
<dbReference type="InterPro" id="IPR001680">
    <property type="entry name" value="WD40_rpt"/>
</dbReference>
<dbReference type="Gene3D" id="2.130.10.10">
    <property type="entry name" value="YVTN repeat-like/Quinoprotein amine dehydrogenase"/>
    <property type="match status" value="1"/>
</dbReference>
<evidence type="ECO:0000256" key="3">
    <source>
        <dbReference type="ARBA" id="ARBA00022448"/>
    </source>
</evidence>
<dbReference type="SUPFAM" id="SSF50978">
    <property type="entry name" value="WD40 repeat-like"/>
    <property type="match status" value="1"/>
</dbReference>
<dbReference type="AlphaFoldDB" id="W6ML16"/>
<dbReference type="HOGENOM" id="CLU_046581_1_0_1"/>
<dbReference type="PRINTS" id="PR00320">
    <property type="entry name" value="GPROTEINBRPT"/>
</dbReference>
<keyword evidence="5 11" id="KW-0853">WD repeat</keyword>
<dbReference type="InterPro" id="IPR019775">
    <property type="entry name" value="WD40_repeat_CS"/>
</dbReference>
<evidence type="ECO:0000256" key="9">
    <source>
        <dbReference type="ARBA" id="ARBA00024017"/>
    </source>
</evidence>
<evidence type="ECO:0000256" key="6">
    <source>
        <dbReference type="ARBA" id="ARBA00022737"/>
    </source>
</evidence>
<evidence type="ECO:0000256" key="10">
    <source>
        <dbReference type="ARBA" id="ARBA00032565"/>
    </source>
</evidence>
<dbReference type="PANTHER" id="PTHR46027">
    <property type="entry name" value="PEROXISOMAL TARGETING SIGNAL 2 RECEPTOR"/>
    <property type="match status" value="1"/>
</dbReference>
<evidence type="ECO:0000256" key="5">
    <source>
        <dbReference type="ARBA" id="ARBA00022574"/>
    </source>
</evidence>
<keyword evidence="3" id="KW-0813">Transport</keyword>
<proteinExistence type="inferred from homology"/>
<comment type="similarity">
    <text evidence="9">Belongs to the WD repeat peroxin-7 family.</text>
</comment>
<dbReference type="InterPro" id="IPR015943">
    <property type="entry name" value="WD40/YVTN_repeat-like_dom_sf"/>
</dbReference>
<keyword evidence="8" id="KW-0576">Peroxisome</keyword>
<dbReference type="STRING" id="1382522.W6ML16"/>
<evidence type="ECO:0000256" key="2">
    <source>
        <dbReference type="ARBA" id="ARBA00004514"/>
    </source>
</evidence>